<keyword evidence="3" id="KW-0547">Nucleotide-binding</keyword>
<feature type="domain" description="Helicase C-terminal" evidence="2">
    <location>
        <begin position="666"/>
        <end position="841"/>
    </location>
</feature>
<evidence type="ECO:0000259" key="2">
    <source>
        <dbReference type="PROSITE" id="PS51194"/>
    </source>
</evidence>
<keyword evidence="4" id="KW-1185">Reference proteome</keyword>
<dbReference type="InterPro" id="IPR027417">
    <property type="entry name" value="P-loop_NTPase"/>
</dbReference>
<dbReference type="RefSeq" id="WP_212679908.1">
    <property type="nucleotide sequence ID" value="NZ_JAGSPK010000006.1"/>
</dbReference>
<organism evidence="3 4">
    <name type="scientific">Undibacterium rivi</name>
    <dbReference type="NCBI Taxonomy" id="2828729"/>
    <lineage>
        <taxon>Bacteria</taxon>
        <taxon>Pseudomonadati</taxon>
        <taxon>Pseudomonadota</taxon>
        <taxon>Betaproteobacteria</taxon>
        <taxon>Burkholderiales</taxon>
        <taxon>Oxalobacteraceae</taxon>
        <taxon>Undibacterium</taxon>
    </lineage>
</organism>
<protein>
    <submittedName>
        <fullName evidence="3">DEAD/DEAH box helicase</fullName>
    </submittedName>
</protein>
<keyword evidence="3" id="KW-0378">Hydrolase</keyword>
<feature type="region of interest" description="Disordered" evidence="1">
    <location>
        <begin position="406"/>
        <end position="439"/>
    </location>
</feature>
<comment type="caution">
    <text evidence="3">The sequence shown here is derived from an EMBL/GenBank/DDBJ whole genome shotgun (WGS) entry which is preliminary data.</text>
</comment>
<name>A0ABS5H792_9BURK</name>
<dbReference type="SUPFAM" id="SSF52540">
    <property type="entry name" value="P-loop containing nucleoside triphosphate hydrolases"/>
    <property type="match status" value="2"/>
</dbReference>
<dbReference type="Gene3D" id="3.40.50.300">
    <property type="entry name" value="P-loop containing nucleotide triphosphate hydrolases"/>
    <property type="match status" value="2"/>
</dbReference>
<evidence type="ECO:0000313" key="3">
    <source>
        <dbReference type="EMBL" id="MBR7793954.1"/>
    </source>
</evidence>
<dbReference type="Pfam" id="PF00271">
    <property type="entry name" value="Helicase_C"/>
    <property type="match status" value="1"/>
</dbReference>
<dbReference type="InterPro" id="IPR014001">
    <property type="entry name" value="Helicase_ATP-bd"/>
</dbReference>
<dbReference type="Pfam" id="PF00176">
    <property type="entry name" value="SNF2-rel_dom"/>
    <property type="match status" value="1"/>
</dbReference>
<keyword evidence="3" id="KW-0347">Helicase</keyword>
<dbReference type="InterPro" id="IPR000330">
    <property type="entry name" value="SNF2_N"/>
</dbReference>
<reference evidence="3 4" key="1">
    <citation type="submission" date="2021-04" db="EMBL/GenBank/DDBJ databases">
        <title>novel species isolated from subtropical streams in China.</title>
        <authorList>
            <person name="Lu H."/>
        </authorList>
    </citation>
    <scope>NUCLEOTIDE SEQUENCE [LARGE SCALE GENOMIC DNA]</scope>
    <source>
        <strain evidence="3 4">FT147W</strain>
    </source>
</reference>
<keyword evidence="3" id="KW-0067">ATP-binding</keyword>
<evidence type="ECO:0000256" key="1">
    <source>
        <dbReference type="SAM" id="MobiDB-lite"/>
    </source>
</evidence>
<dbReference type="GO" id="GO:0004386">
    <property type="term" value="F:helicase activity"/>
    <property type="evidence" value="ECO:0007669"/>
    <property type="project" value="UniProtKB-KW"/>
</dbReference>
<proteinExistence type="predicted"/>
<dbReference type="SMART" id="SM00487">
    <property type="entry name" value="DEXDc"/>
    <property type="match status" value="1"/>
</dbReference>
<dbReference type="PROSITE" id="PS51194">
    <property type="entry name" value="HELICASE_CTER"/>
    <property type="match status" value="1"/>
</dbReference>
<sequence>MNASKPTPWNYFSREDITNLVQFYDPQKNQNLNELQTVGCFHLWNTLCNEKLRFAYLADEVGMGKTYQALGVVALLHYLKPNAKIIILCPGKEMQKQWSSDWHSFFQNKFCPEGIDANLKTYRIDSNDNESFESRVQPQICESLNDFAAHLISSQSTVYLLRYPSFSLPLRVFDWDAFKDNKEACVTFDVLVNEFRKVMNSIGCYINDDDISPYRNNTKDELSLDDASELFLKIYINKITKLIHTFSPDLIVWDEAQYLRTDATRNDSMRAIFGSHLYQKGCRHLFLSATPAHRDVGDIEQLNSLLVDKNSTEVKPIRIGRNEQNNVEFRQSVSQWMVRRERTFNSQGKQQYRDFKQIPVDMFAEDKGAMYALTFAAIQKKLVELLDGQNNKFRMGEISCNESVRASIESSGGKSTKKTNGDTDSTLEESAKTNNGEPIDEKYLETLGKSFKAIQDVSNGAAPLGLPHAKIDHVVNDLARDCLALGSCTKELVFVRRIATVDELADRLLHEFQRILDARISLMTGEDARSYWGLPPDEQDDSEGNIENEYQENEIVGNAKDLPYFKALSSVKGHLGRLTKYRNSLGKIETSTLRFLLTTSSEMDDNDKALWHGLLKALEITADEYKTFEKDSNKELVLRRCIAHSFRFTDILVDLDILRQKSRSGYVKSWIEKLENPPSGLADYFCNTKVKLRDWFIHFDTIVNKCFKGSGTNNSYTEIAERVASYFAGLSPVARRSGRRKDVNVVPQFKFPIFPNVLICTDVLREGVNLHLFCDRVSHYGIAWNSGDLEQRIGRVERADSLFERKILSNDAYKLRVGFPYLAKTLDERQVMKAINRKKVIDSLFSIIPSKETGECDDSKEIGIVNPSKLQQFEPILPSTPAYPSIGTEWRDENSSNLRLWSAAMRNMHQIAQKFESGEFKYVACRMIGELGVVAIEWEREKKTRNAVWNISDKMVFDTFESRKQWKTTRTLYVPLGSELRISMVQNFWTNADKKISGSSPKDICDGFDFNLERNTHIRRHRVPHPLESLQSRGQNVHFLRWGDHFVIASVVCSLDDLTGENIDAETIASRINKSLPFGWATIHDRHLMLVFPLVQEFSWDNKVKNKVAHLLAHWTDRNQWKLLEGQDDEGNVYRAPISGICEMNTSEAIDILCRAKQWCEDLNKAINNELGENDEWKISSFDKIVKDGKISTVSKIFSYPSYGKYQIGYSLEGLNGPNELKKIKIFISGKAANVRVVSNDLKDIWGSMSNDYANWLEKNGFTFGINTPHFNYAYADHRDGKQYRRICIVLSVDEMEIYSNRDGWVSYISKLAQEQLLNDVFQFNVARTTAENMMLPPVVI</sequence>
<evidence type="ECO:0000313" key="4">
    <source>
        <dbReference type="Proteomes" id="UP000682982"/>
    </source>
</evidence>
<dbReference type="Proteomes" id="UP000682982">
    <property type="component" value="Unassembled WGS sequence"/>
</dbReference>
<dbReference type="InterPro" id="IPR001650">
    <property type="entry name" value="Helicase_C-like"/>
</dbReference>
<dbReference type="EMBL" id="JAGSPK010000006">
    <property type="protein sequence ID" value="MBR7793954.1"/>
    <property type="molecule type" value="Genomic_DNA"/>
</dbReference>
<accession>A0ABS5H792</accession>
<gene>
    <name evidence="3" type="ORF">KDM87_15280</name>
</gene>